<keyword evidence="1" id="KW-0472">Membrane</keyword>
<feature type="transmembrane region" description="Helical" evidence="1">
    <location>
        <begin position="87"/>
        <end position="105"/>
    </location>
</feature>
<keyword evidence="1" id="KW-1133">Transmembrane helix</keyword>
<comment type="caution">
    <text evidence="2">The sequence shown here is derived from an EMBL/GenBank/DDBJ whole genome shotgun (WGS) entry which is preliminary data.</text>
</comment>
<dbReference type="Proteomes" id="UP000195139">
    <property type="component" value="Unassembled WGS sequence"/>
</dbReference>
<gene>
    <name evidence="2" type="ORF">A5880_000693</name>
</gene>
<evidence type="ECO:0000313" key="2">
    <source>
        <dbReference type="EMBL" id="MEI5993152.1"/>
    </source>
</evidence>
<keyword evidence="3" id="KW-1185">Reference proteome</keyword>
<sequence length="110" mass="13107">MKLENIKAIRICKILQLVLYFIGMYYLAIKKLKLAVFFLLISFLIELILPGKYGWGLVKNRQNLFFKNNSWIEPVVFFFHYSGCYRINHLFVLLIKYGSFMLIYLKKVGI</sequence>
<evidence type="ECO:0000256" key="1">
    <source>
        <dbReference type="SAM" id="Phobius"/>
    </source>
</evidence>
<accession>A0ABU8IBV2</accession>
<keyword evidence="1" id="KW-0812">Transmembrane</keyword>
<feature type="transmembrane region" description="Helical" evidence="1">
    <location>
        <begin position="34"/>
        <end position="55"/>
    </location>
</feature>
<feature type="transmembrane region" description="Helical" evidence="1">
    <location>
        <begin position="6"/>
        <end position="27"/>
    </location>
</feature>
<name>A0ABU8IBV2_9ENTE</name>
<reference evidence="2" key="1">
    <citation type="submission" date="2018-07" db="EMBL/GenBank/DDBJ databases">
        <title>The Genome Sequence of Enterococcus sp. DIV0659b.</title>
        <authorList>
            <consortium name="The Broad Institute Genomics Platform"/>
            <consortium name="The Broad Institute Genomic Center for Infectious Diseases"/>
            <person name="Earl A."/>
            <person name="Manson A."/>
            <person name="Schwartman J."/>
            <person name="Gilmore M."/>
            <person name="Abouelleil A."/>
            <person name="Cao P."/>
            <person name="Chapman S."/>
            <person name="Cusick C."/>
            <person name="Shea T."/>
            <person name="Young S."/>
            <person name="Neafsey D."/>
            <person name="Nusbaum C."/>
            <person name="Birren B."/>
        </authorList>
    </citation>
    <scope>NUCLEOTIDE SEQUENCE [LARGE SCALE GENOMIC DNA]</scope>
    <source>
        <strain evidence="2">4G2_DIV0659</strain>
    </source>
</reference>
<dbReference type="RefSeq" id="WP_336576947.1">
    <property type="nucleotide sequence ID" value="NZ_NGLE02000001.1"/>
</dbReference>
<protein>
    <submittedName>
        <fullName evidence="2">Uncharacterized protein</fullName>
    </submittedName>
</protein>
<organism evidence="2 3">
    <name type="scientific">Candidatus Enterococcus mansonii</name>
    <dbReference type="NCBI Taxonomy" id="1834181"/>
    <lineage>
        <taxon>Bacteria</taxon>
        <taxon>Bacillati</taxon>
        <taxon>Bacillota</taxon>
        <taxon>Bacilli</taxon>
        <taxon>Lactobacillales</taxon>
        <taxon>Enterococcaceae</taxon>
        <taxon>Enterococcus</taxon>
    </lineage>
</organism>
<evidence type="ECO:0000313" key="3">
    <source>
        <dbReference type="Proteomes" id="UP000195139"/>
    </source>
</evidence>
<dbReference type="EMBL" id="NGLE02000001">
    <property type="protein sequence ID" value="MEI5993152.1"/>
    <property type="molecule type" value="Genomic_DNA"/>
</dbReference>
<proteinExistence type="predicted"/>